<protein>
    <submittedName>
        <fullName evidence="1">Uncharacterized protein</fullName>
    </submittedName>
</protein>
<sequence>HPAPDPAIAAFRSICLETAPSFAGASAAARQLGIGLTDMGFVRLGMTADKSMGVQVKDNSECAVTTPSQADDQLTRRFLAMIAEVTGTPPGRQVPVKVSVGDQTFIFTHDRNGGEAYVMLRPEP</sequence>
<dbReference type="Proteomes" id="UP000306753">
    <property type="component" value="Unassembled WGS sequence"/>
</dbReference>
<dbReference type="AlphaFoldDB" id="A0A5R9QE87"/>
<proteinExistence type="predicted"/>
<name>A0A5R9QE87_9GAMM</name>
<keyword evidence="2" id="KW-1185">Reference proteome</keyword>
<comment type="caution">
    <text evidence="1">The sequence shown here is derived from an EMBL/GenBank/DDBJ whole genome shotgun (WGS) entry which is preliminary data.</text>
</comment>
<evidence type="ECO:0000313" key="1">
    <source>
        <dbReference type="EMBL" id="TLX63454.1"/>
    </source>
</evidence>
<organism evidence="1 2">
    <name type="scientific">Stutzerimonas nosocomialis</name>
    <dbReference type="NCBI Taxonomy" id="1056496"/>
    <lineage>
        <taxon>Bacteria</taxon>
        <taxon>Pseudomonadati</taxon>
        <taxon>Pseudomonadota</taxon>
        <taxon>Gammaproteobacteria</taxon>
        <taxon>Pseudomonadales</taxon>
        <taxon>Pseudomonadaceae</taxon>
        <taxon>Stutzerimonas</taxon>
    </lineage>
</organism>
<accession>A0A5R9QE87</accession>
<gene>
    <name evidence="1" type="ORF">DN820_10165</name>
</gene>
<dbReference type="EMBL" id="QLAG01000011">
    <property type="protein sequence ID" value="TLX63454.1"/>
    <property type="molecule type" value="Genomic_DNA"/>
</dbReference>
<dbReference type="RefSeq" id="WP_158295331.1">
    <property type="nucleotide sequence ID" value="NZ_QLAG01000011.1"/>
</dbReference>
<feature type="non-terminal residue" evidence="1">
    <location>
        <position position="1"/>
    </location>
</feature>
<evidence type="ECO:0000313" key="2">
    <source>
        <dbReference type="Proteomes" id="UP000306753"/>
    </source>
</evidence>
<reference evidence="1 2" key="1">
    <citation type="journal article" date="2017" name="Eur. J. Clin. Microbiol. Infect. Dis.">
        <title>Uncommonly isolated clinical Pseudomonas: identification and phylogenetic assignation.</title>
        <authorList>
            <person name="Mulet M."/>
            <person name="Gomila M."/>
            <person name="Ramirez A."/>
            <person name="Cardew S."/>
            <person name="Moore E.R."/>
            <person name="Lalucat J."/>
            <person name="Garcia-Valdes E."/>
        </authorList>
    </citation>
    <scope>NUCLEOTIDE SEQUENCE [LARGE SCALE GENOMIC DNA]</scope>
    <source>
        <strain evidence="1 2">SD129</strain>
    </source>
</reference>